<proteinExistence type="predicted"/>
<accession>A0A5N5CZL1</accession>
<feature type="region of interest" description="Disordered" evidence="1">
    <location>
        <begin position="24"/>
        <end position="43"/>
    </location>
</feature>
<evidence type="ECO:0000256" key="1">
    <source>
        <dbReference type="SAM" id="MobiDB-lite"/>
    </source>
</evidence>
<feature type="region of interest" description="Disordered" evidence="1">
    <location>
        <begin position="353"/>
        <end position="379"/>
    </location>
</feature>
<feature type="compositionally biased region" description="Low complexity" evidence="1">
    <location>
        <begin position="150"/>
        <end position="201"/>
    </location>
</feature>
<feature type="compositionally biased region" description="Low complexity" evidence="1">
    <location>
        <begin position="234"/>
        <end position="244"/>
    </location>
</feature>
<dbReference type="EMBL" id="VCHE01000123">
    <property type="protein sequence ID" value="KAB2570776.1"/>
    <property type="molecule type" value="Genomic_DNA"/>
</dbReference>
<feature type="compositionally biased region" description="Low complexity" evidence="1">
    <location>
        <begin position="412"/>
        <end position="427"/>
    </location>
</feature>
<feature type="region of interest" description="Disordered" evidence="1">
    <location>
        <begin position="412"/>
        <end position="440"/>
    </location>
</feature>
<feature type="compositionally biased region" description="Polar residues" evidence="1">
    <location>
        <begin position="359"/>
        <end position="375"/>
    </location>
</feature>
<feature type="region of interest" description="Disordered" evidence="1">
    <location>
        <begin position="481"/>
        <end position="528"/>
    </location>
</feature>
<evidence type="ECO:0000313" key="2">
    <source>
        <dbReference type="EMBL" id="KAB2570776.1"/>
    </source>
</evidence>
<keyword evidence="3" id="KW-1185">Reference proteome</keyword>
<feature type="region of interest" description="Disordered" evidence="1">
    <location>
        <begin position="150"/>
        <end position="260"/>
    </location>
</feature>
<feature type="region of interest" description="Disordered" evidence="1">
    <location>
        <begin position="565"/>
        <end position="598"/>
    </location>
</feature>
<feature type="compositionally biased region" description="Polar residues" evidence="1">
    <location>
        <begin position="202"/>
        <end position="213"/>
    </location>
</feature>
<comment type="caution">
    <text evidence="2">The sequence shown here is derived from an EMBL/GenBank/DDBJ whole genome shotgun (WGS) entry which is preliminary data.</text>
</comment>
<protein>
    <submittedName>
        <fullName evidence="2">Uncharacterized protein</fullName>
    </submittedName>
</protein>
<gene>
    <name evidence="2" type="ORF">DBV05_g10544</name>
</gene>
<dbReference type="AlphaFoldDB" id="A0A5N5CZL1"/>
<dbReference type="Proteomes" id="UP000325902">
    <property type="component" value="Unassembled WGS sequence"/>
</dbReference>
<evidence type="ECO:0000313" key="3">
    <source>
        <dbReference type="Proteomes" id="UP000325902"/>
    </source>
</evidence>
<organism evidence="2 3">
    <name type="scientific">Lasiodiplodia theobromae</name>
    <dbReference type="NCBI Taxonomy" id="45133"/>
    <lineage>
        <taxon>Eukaryota</taxon>
        <taxon>Fungi</taxon>
        <taxon>Dikarya</taxon>
        <taxon>Ascomycota</taxon>
        <taxon>Pezizomycotina</taxon>
        <taxon>Dothideomycetes</taxon>
        <taxon>Dothideomycetes incertae sedis</taxon>
        <taxon>Botryosphaeriales</taxon>
        <taxon>Botryosphaeriaceae</taxon>
        <taxon>Lasiodiplodia</taxon>
    </lineage>
</organism>
<feature type="compositionally biased region" description="Acidic residues" evidence="1">
    <location>
        <begin position="509"/>
        <end position="528"/>
    </location>
</feature>
<feature type="compositionally biased region" description="Acidic residues" evidence="1">
    <location>
        <begin position="565"/>
        <end position="586"/>
    </location>
</feature>
<reference evidence="2 3" key="1">
    <citation type="journal article" date="2019" name="Sci. Rep.">
        <title>A multi-omics analysis of the grapevine pathogen Lasiodiplodia theobromae reveals that temperature affects the expression of virulence- and pathogenicity-related genes.</title>
        <authorList>
            <person name="Felix C."/>
            <person name="Meneses R."/>
            <person name="Goncalves M.F.M."/>
            <person name="Tilleman L."/>
            <person name="Duarte A.S."/>
            <person name="Jorrin-Novo J.V."/>
            <person name="Van de Peer Y."/>
            <person name="Deforce D."/>
            <person name="Van Nieuwerburgh F."/>
            <person name="Esteves A.C."/>
            <person name="Alves A."/>
        </authorList>
    </citation>
    <scope>NUCLEOTIDE SEQUENCE [LARGE SCALE GENOMIC DNA]</scope>
    <source>
        <strain evidence="2 3">LA-SOL3</strain>
    </source>
</reference>
<name>A0A5N5CZL1_9PEZI</name>
<sequence>MISEYTAEFMEGVEFAMSPCEMEGVEFSSSSGPMEGIELTSESSSSVSPQVYVEDLASSNQDVHMEDVFLTDKLPAETSGAEKSPVMFKSLRPGPDGKLLKRPYQDELEYAMDRIKRRRIDNDVVLVCLNPVTAKSLLALHNAQQASSAGVPASSTSVAPPSGSGPGLASGVPSGTQEQTTAAQVAPAPASAPVQTPQPSSCAASSDLRTAQSDDVPAGLPQPAMETGLAPVVSTTTTTSTTTTDNDETSCVSSAPAAAPAPAVPMQDASAVVAPVVASSAGSSSVTDVAMTGDSAVSTARLPLPAASHEVEMSVPAGGSSEWDVEIDGSVCAEWMLDAEVAFGAEVDGGSSAGDVEMGSSSAPAACNRPTTTGPSSAASFGSSTVSFSCSASSASSRLFSSVAASSSVSSSAFSAGSSTSSFSLSRPAQEKKSAGSSDATAVSSTSSAVLPAPPPVAPSVLAGAFLDDLANDISLGAPTISGNLSTLGADVPAAGKTKTVENPATTDEAMEESSPEDPDLPDYESLQEDDLPDYESVQGDFPNEAATLTVTDDAPATDNAVTDADADAADADADDDDAVDDDGDAVDSPPALPASYSIPTTSYDFTMFRRLGRRIPHPEWLPELEKMCDSLAKGWKYDLGVRDNWEATKDAAHDKDRTPGSFDQECRYFGTAVMAYAKRLEGEQREREAREAAAAAAQE</sequence>